<gene>
    <name evidence="1" type="ORF">HMPREF1316_2012</name>
</gene>
<dbReference type="PATRIC" id="fig|1125712.3.peg.1127"/>
<dbReference type="AlphaFoldDB" id="U2TQT1"/>
<dbReference type="STRING" id="1125712.HMPREF1316_2012"/>
<dbReference type="Proteomes" id="UP000016638">
    <property type="component" value="Unassembled WGS sequence"/>
</dbReference>
<dbReference type="Pfam" id="PF14414">
    <property type="entry name" value="WHH"/>
    <property type="match status" value="1"/>
</dbReference>
<accession>U2TQT1</accession>
<proteinExistence type="predicted"/>
<evidence type="ECO:0000313" key="2">
    <source>
        <dbReference type="Proteomes" id="UP000016638"/>
    </source>
</evidence>
<sequence length="55" mass="6480">MTQWRRDNCFTWHECADMKTMNLVSRDIHEYFRHSGGVAECQKREGIGGNEEFDG</sequence>
<dbReference type="EMBL" id="AWEZ01000044">
    <property type="protein sequence ID" value="ERL08483.1"/>
    <property type="molecule type" value="Genomic_DNA"/>
</dbReference>
<organism evidence="1 2">
    <name type="scientific">Olsenella profusa F0195</name>
    <dbReference type="NCBI Taxonomy" id="1125712"/>
    <lineage>
        <taxon>Bacteria</taxon>
        <taxon>Bacillati</taxon>
        <taxon>Actinomycetota</taxon>
        <taxon>Coriobacteriia</taxon>
        <taxon>Coriobacteriales</taxon>
        <taxon>Atopobiaceae</taxon>
        <taxon>Olsenella</taxon>
    </lineage>
</organism>
<protein>
    <submittedName>
        <fullName evidence="1">WHH-conserved HNH/ENDO VII family nuclease</fullName>
    </submittedName>
</protein>
<name>U2TQT1_9ACTN</name>
<comment type="caution">
    <text evidence="1">The sequence shown here is derived from an EMBL/GenBank/DDBJ whole genome shotgun (WGS) entry which is preliminary data.</text>
</comment>
<evidence type="ECO:0000313" key="1">
    <source>
        <dbReference type="EMBL" id="ERL08483.1"/>
    </source>
</evidence>
<dbReference type="InterPro" id="IPR032869">
    <property type="entry name" value="WHH_dom_containing"/>
</dbReference>
<reference evidence="1 2" key="1">
    <citation type="submission" date="2013-08" db="EMBL/GenBank/DDBJ databases">
        <authorList>
            <person name="Durkin A.S."/>
            <person name="Haft D.R."/>
            <person name="McCorrison J."/>
            <person name="Torralba M."/>
            <person name="Gillis M."/>
            <person name="Haft D.H."/>
            <person name="Methe B."/>
            <person name="Sutton G."/>
            <person name="Nelson K.E."/>
        </authorList>
    </citation>
    <scope>NUCLEOTIDE SEQUENCE [LARGE SCALE GENOMIC DNA]</scope>
    <source>
        <strain evidence="1 2">F0195</strain>
    </source>
</reference>
<keyword evidence="2" id="KW-1185">Reference proteome</keyword>